<keyword evidence="2" id="KW-1185">Reference proteome</keyword>
<comment type="caution">
    <text evidence="1">The sequence shown here is derived from an EMBL/GenBank/DDBJ whole genome shotgun (WGS) entry which is preliminary data.</text>
</comment>
<evidence type="ECO:0000313" key="2">
    <source>
        <dbReference type="Proteomes" id="UP000298030"/>
    </source>
</evidence>
<protein>
    <submittedName>
        <fullName evidence="1">Uncharacterized protein</fullName>
    </submittedName>
</protein>
<name>A0A4Y7TK61_COPMI</name>
<accession>A0A4Y7TK61</accession>
<dbReference type="EMBL" id="QPFP01000010">
    <property type="protein sequence ID" value="TEB34364.1"/>
    <property type="molecule type" value="Genomic_DNA"/>
</dbReference>
<sequence>MVPLTRRDAQLETGGCRPPPLGRHAYVVKRQSPGSVPLSWMLAVGSERAAASLLDCEAVPEMELAIVGKALKGSEGQEGYFVAPPTPSTALPRDAKAVAWEDSVLLTGSVGEYRMFAKPQGLAVDAEAGTGYYGQCRRGGLSSMH</sequence>
<evidence type="ECO:0000313" key="1">
    <source>
        <dbReference type="EMBL" id="TEB34364.1"/>
    </source>
</evidence>
<dbReference type="Proteomes" id="UP000298030">
    <property type="component" value="Unassembled WGS sequence"/>
</dbReference>
<proteinExistence type="predicted"/>
<dbReference type="AlphaFoldDB" id="A0A4Y7TK61"/>
<reference evidence="1 2" key="1">
    <citation type="journal article" date="2019" name="Nat. Ecol. Evol.">
        <title>Megaphylogeny resolves global patterns of mushroom evolution.</title>
        <authorList>
            <person name="Varga T."/>
            <person name="Krizsan K."/>
            <person name="Foldi C."/>
            <person name="Dima B."/>
            <person name="Sanchez-Garcia M."/>
            <person name="Sanchez-Ramirez S."/>
            <person name="Szollosi G.J."/>
            <person name="Szarkandi J.G."/>
            <person name="Papp V."/>
            <person name="Albert L."/>
            <person name="Andreopoulos W."/>
            <person name="Angelini C."/>
            <person name="Antonin V."/>
            <person name="Barry K.W."/>
            <person name="Bougher N.L."/>
            <person name="Buchanan P."/>
            <person name="Buyck B."/>
            <person name="Bense V."/>
            <person name="Catcheside P."/>
            <person name="Chovatia M."/>
            <person name="Cooper J."/>
            <person name="Damon W."/>
            <person name="Desjardin D."/>
            <person name="Finy P."/>
            <person name="Geml J."/>
            <person name="Haridas S."/>
            <person name="Hughes K."/>
            <person name="Justo A."/>
            <person name="Karasinski D."/>
            <person name="Kautmanova I."/>
            <person name="Kiss B."/>
            <person name="Kocsube S."/>
            <person name="Kotiranta H."/>
            <person name="LaButti K.M."/>
            <person name="Lechner B.E."/>
            <person name="Liimatainen K."/>
            <person name="Lipzen A."/>
            <person name="Lukacs Z."/>
            <person name="Mihaltcheva S."/>
            <person name="Morgado L.N."/>
            <person name="Niskanen T."/>
            <person name="Noordeloos M.E."/>
            <person name="Ohm R.A."/>
            <person name="Ortiz-Santana B."/>
            <person name="Ovrebo C."/>
            <person name="Racz N."/>
            <person name="Riley R."/>
            <person name="Savchenko A."/>
            <person name="Shiryaev A."/>
            <person name="Soop K."/>
            <person name="Spirin V."/>
            <person name="Szebenyi C."/>
            <person name="Tomsovsky M."/>
            <person name="Tulloss R.E."/>
            <person name="Uehling J."/>
            <person name="Grigoriev I.V."/>
            <person name="Vagvolgyi C."/>
            <person name="Papp T."/>
            <person name="Martin F.M."/>
            <person name="Miettinen O."/>
            <person name="Hibbett D.S."/>
            <person name="Nagy L.G."/>
        </authorList>
    </citation>
    <scope>NUCLEOTIDE SEQUENCE [LARGE SCALE GENOMIC DNA]</scope>
    <source>
        <strain evidence="1 2">FP101781</strain>
    </source>
</reference>
<gene>
    <name evidence="1" type="ORF">FA13DRAFT_1707874</name>
</gene>
<organism evidence="1 2">
    <name type="scientific">Coprinellus micaceus</name>
    <name type="common">Glistening ink-cap mushroom</name>
    <name type="synonym">Coprinus micaceus</name>
    <dbReference type="NCBI Taxonomy" id="71717"/>
    <lineage>
        <taxon>Eukaryota</taxon>
        <taxon>Fungi</taxon>
        <taxon>Dikarya</taxon>
        <taxon>Basidiomycota</taxon>
        <taxon>Agaricomycotina</taxon>
        <taxon>Agaricomycetes</taxon>
        <taxon>Agaricomycetidae</taxon>
        <taxon>Agaricales</taxon>
        <taxon>Agaricineae</taxon>
        <taxon>Psathyrellaceae</taxon>
        <taxon>Coprinellus</taxon>
    </lineage>
</organism>